<proteinExistence type="predicted"/>
<accession>A0A1H1DQ56</accession>
<organism evidence="1 2">
    <name type="scientific">Halopelagius longus</name>
    <dbReference type="NCBI Taxonomy" id="1236180"/>
    <lineage>
        <taxon>Archaea</taxon>
        <taxon>Methanobacteriati</taxon>
        <taxon>Methanobacteriota</taxon>
        <taxon>Stenosarchaea group</taxon>
        <taxon>Halobacteria</taxon>
        <taxon>Halobacteriales</taxon>
        <taxon>Haloferacaceae</taxon>
    </lineage>
</organism>
<dbReference type="AlphaFoldDB" id="A0A1H1DQ56"/>
<evidence type="ECO:0000313" key="2">
    <source>
        <dbReference type="Proteomes" id="UP000199289"/>
    </source>
</evidence>
<gene>
    <name evidence="1" type="ORF">SAMN05216278_2526</name>
</gene>
<evidence type="ECO:0000313" key="1">
    <source>
        <dbReference type="EMBL" id="SDQ78624.1"/>
    </source>
</evidence>
<dbReference type="Proteomes" id="UP000199289">
    <property type="component" value="Unassembled WGS sequence"/>
</dbReference>
<name>A0A1H1DQ56_9EURY</name>
<reference evidence="2" key="1">
    <citation type="submission" date="2016-10" db="EMBL/GenBank/DDBJ databases">
        <authorList>
            <person name="Varghese N."/>
            <person name="Submissions S."/>
        </authorList>
    </citation>
    <scope>NUCLEOTIDE SEQUENCE [LARGE SCALE GENOMIC DNA]</scope>
    <source>
        <strain evidence="2">CGMCC 1.12397</strain>
    </source>
</reference>
<dbReference type="EMBL" id="FNKQ01000003">
    <property type="protein sequence ID" value="SDQ78624.1"/>
    <property type="molecule type" value="Genomic_DNA"/>
</dbReference>
<sequence>MDVKVSCENCSSWIEGDSEDRYLECGCGRQYMLSVLAVNAPKTSDS</sequence>
<protein>
    <submittedName>
        <fullName evidence="1">Uncharacterized protein</fullName>
    </submittedName>
</protein>